<accession>A0A367JL20</accession>
<proteinExistence type="predicted"/>
<comment type="caution">
    <text evidence="1">The sequence shown here is derived from an EMBL/GenBank/DDBJ whole genome shotgun (WGS) entry which is preliminary data.</text>
</comment>
<reference evidence="1 2" key="1">
    <citation type="journal article" date="2018" name="G3 (Bethesda)">
        <title>Phylogenetic and Phylogenomic Definition of Rhizopus Species.</title>
        <authorList>
            <person name="Gryganskyi A.P."/>
            <person name="Golan J."/>
            <person name="Dolatabadi S."/>
            <person name="Mondo S."/>
            <person name="Robb S."/>
            <person name="Idnurm A."/>
            <person name="Muszewska A."/>
            <person name="Steczkiewicz K."/>
            <person name="Masonjones S."/>
            <person name="Liao H.L."/>
            <person name="Gajdeczka M.T."/>
            <person name="Anike F."/>
            <person name="Vuek A."/>
            <person name="Anishchenko I.M."/>
            <person name="Voigt K."/>
            <person name="de Hoog G.S."/>
            <person name="Smith M.E."/>
            <person name="Heitman J."/>
            <person name="Vilgalys R."/>
            <person name="Stajich J.E."/>
        </authorList>
    </citation>
    <scope>NUCLEOTIDE SEQUENCE [LARGE SCALE GENOMIC DNA]</scope>
    <source>
        <strain evidence="1 2">CBS 357.93</strain>
    </source>
</reference>
<keyword evidence="2" id="KW-1185">Reference proteome</keyword>
<evidence type="ECO:0000313" key="1">
    <source>
        <dbReference type="EMBL" id="RCH90632.1"/>
    </source>
</evidence>
<sequence>MFRYFLNSSILLPESYSASVKSPPTQMKTISNTNSDMSHWSLVSKHQTITATMNSGQTRLSKQWIIASVVTASGEELQAPPKNAMMARLPTNLSPYKTTGIPTTTIHMTCILLPFHKLSLVPWLPNYNQPFLDHSYQTSGIDTDDSLLSEVSIDLTLFHTLAQFFNLCWKWNTISNTCYKPTSFTYVFRKTVGKVLSAPTCYSILQSLASPKEVPVLASSAMY</sequence>
<dbReference type="EMBL" id="PJQL01001092">
    <property type="protein sequence ID" value="RCH90632.1"/>
    <property type="molecule type" value="Genomic_DNA"/>
</dbReference>
<organism evidence="1 2">
    <name type="scientific">Rhizopus azygosporus</name>
    <name type="common">Rhizopus microsporus var. azygosporus</name>
    <dbReference type="NCBI Taxonomy" id="86630"/>
    <lineage>
        <taxon>Eukaryota</taxon>
        <taxon>Fungi</taxon>
        <taxon>Fungi incertae sedis</taxon>
        <taxon>Mucoromycota</taxon>
        <taxon>Mucoromycotina</taxon>
        <taxon>Mucoromycetes</taxon>
        <taxon>Mucorales</taxon>
        <taxon>Mucorineae</taxon>
        <taxon>Rhizopodaceae</taxon>
        <taxon>Rhizopus</taxon>
    </lineage>
</organism>
<evidence type="ECO:0000313" key="2">
    <source>
        <dbReference type="Proteomes" id="UP000252139"/>
    </source>
</evidence>
<protein>
    <submittedName>
        <fullName evidence="1">Uncharacterized protein</fullName>
    </submittedName>
</protein>
<dbReference type="AlphaFoldDB" id="A0A367JL20"/>
<name>A0A367JL20_RHIAZ</name>
<gene>
    <name evidence="1" type="ORF">CU097_007105</name>
</gene>
<dbReference type="Proteomes" id="UP000252139">
    <property type="component" value="Unassembled WGS sequence"/>
</dbReference>